<gene>
    <name evidence="1" type="ORF">CORT_0B04180</name>
</gene>
<proteinExistence type="predicted"/>
<dbReference type="eggNOG" id="ENOG502RAAP">
    <property type="taxonomic scope" value="Eukaryota"/>
</dbReference>
<dbReference type="OrthoDB" id="4015271at2759"/>
<sequence>MFKSGLVNVSRRRLLGKITERIRWRSGNFIVESQVISRTSSSSSYLNWIFHPVKKLLNRSQNNLIDQKSRALNDIEIRNLGNLIEQRKYAEIIKLKDKMSPQALTYVVERLIALFSQDIITDGTLPYEFYKTSNIKPPQWDLKTRVFPILEQLVQETSAASDELNTLKVYIYYHTNQLDKITDAFTSIAYPDETTITYFLKSFIVNYEMETFKVHFSKQVINSSTKLSPQLFELLVDQLIPRYFLFENLFYCYQVWVNSPKCEDPTPKSISLILGQFYKYGTTPEIKEFKRMIDKKYGSHYLVQSVVLQNEIINREYLSFKKTISDEDFELIESLAPEVEVEEFCYSWLYFMIRFSNMEGANRIIKFYREKIGQDIPPRFFELLMEFYERHDQFDSLIKLVERVKSTMPYREEYLMSIVKTFIYSYSRFSTMLVDAINQWLEKPHYFQLHKLASQFYPYHLVEPFNQRKYKGWSELKFKGNERQNKQQVRFRIEYGFPDLLGRGLAPDFKEVLNTFRMGDLDDRLYLKGVLTKTRQYNLKNQKTLELRSLKHFSLTREDLSRYFRSNKDCLNDSQKFYFVRMLLNFGLLKEADYLLASIDSFSLNDKNKMIKHIFQMRLYSKRNQFREMTTLLDEFPLSQIYASPYLLMQCIYLENSLANLSRGRSSLSIEQVESLSICLRRLRSFIGDTKMILKRDEENVPVLIERTIQILDDWKATKSKKLDRSCK</sequence>
<dbReference type="GeneID" id="14538324"/>
<reference evidence="1 2" key="1">
    <citation type="journal article" date="2012" name="PLoS ONE">
        <title>Sequence and analysis of the genome of the pathogenic yeast Candida orthopsilosis.</title>
        <authorList>
            <person name="Riccombeni A."/>
            <person name="Vidanes G."/>
            <person name="Proux-Wera E."/>
            <person name="Wolfe K.H."/>
            <person name="Butler G."/>
        </authorList>
    </citation>
    <scope>NUCLEOTIDE SEQUENCE [LARGE SCALE GENOMIC DNA]</scope>
    <source>
        <strain evidence="1 2">Co 90-125</strain>
    </source>
</reference>
<evidence type="ECO:0000313" key="1">
    <source>
        <dbReference type="EMBL" id="CCG22125.1"/>
    </source>
</evidence>
<name>H8X185_CANO9</name>
<dbReference type="Proteomes" id="UP000005018">
    <property type="component" value="Chromosome 2"/>
</dbReference>
<dbReference type="EMBL" id="HE681720">
    <property type="protein sequence ID" value="CCG22125.1"/>
    <property type="molecule type" value="Genomic_DNA"/>
</dbReference>
<organism evidence="1 2">
    <name type="scientific">Candida orthopsilosis (strain 90-125)</name>
    <name type="common">Yeast</name>
    <dbReference type="NCBI Taxonomy" id="1136231"/>
    <lineage>
        <taxon>Eukaryota</taxon>
        <taxon>Fungi</taxon>
        <taxon>Dikarya</taxon>
        <taxon>Ascomycota</taxon>
        <taxon>Saccharomycotina</taxon>
        <taxon>Pichiomycetes</taxon>
        <taxon>Debaryomycetaceae</taxon>
        <taxon>Candida/Lodderomyces clade</taxon>
        <taxon>Candida</taxon>
    </lineage>
</organism>
<keyword evidence="2" id="KW-1185">Reference proteome</keyword>
<dbReference type="AlphaFoldDB" id="H8X185"/>
<accession>H8X185</accession>
<dbReference type="RefSeq" id="XP_003867562.1">
    <property type="nucleotide sequence ID" value="XM_003867514.1"/>
</dbReference>
<dbReference type="HOGENOM" id="CLU_018775_0_0_1"/>
<protein>
    <submittedName>
        <fullName evidence="1">Uncharacterized protein</fullName>
    </submittedName>
</protein>
<evidence type="ECO:0000313" key="2">
    <source>
        <dbReference type="Proteomes" id="UP000005018"/>
    </source>
</evidence>
<dbReference type="KEGG" id="cot:CORT_0B04180"/>